<accession>A0A173Y0I0</accession>
<proteinExistence type="predicted"/>
<sequence length="285" mass="34018">MRRKSGVEKKMQITYQNEWEYTNIHVDLPIPYEEDYQIKMIHYNKIKGMLPVQGIGRDGQSRYTFRLENGMSMDKIYEEAEISGKEIEDFMEQLSVITEQIKIFFLNNNHIILDPKLIFKKAEQYYFCYLPIIKKENEPTMCEAFHELTEYFVKHLDYKDTEGVFLVSKIHRETLKENYDLKKVIETCKKDVKKQKQAEKQKRIRKIEEKKKRDEAQENISEKAIFSPAEERISTDKISEICKEEQIYMKESTVKKVINRIKGDRWGKWDDLITEMDGHSTSGIL</sequence>
<evidence type="ECO:0000259" key="2">
    <source>
        <dbReference type="Pfam" id="PF19909"/>
    </source>
</evidence>
<feature type="coiled-coil region" evidence="1">
    <location>
        <begin position="190"/>
        <end position="217"/>
    </location>
</feature>
<name>A0A173Y0I0_9FIRM</name>
<dbReference type="AlphaFoldDB" id="A0A173Y0I0"/>
<gene>
    <name evidence="3" type="ORF">ERS852456_00231</name>
</gene>
<evidence type="ECO:0000256" key="1">
    <source>
        <dbReference type="SAM" id="Coils"/>
    </source>
</evidence>
<protein>
    <recommendedName>
        <fullName evidence="2">DUF6382 domain-containing protein</fullName>
    </recommendedName>
</protein>
<keyword evidence="1" id="KW-0175">Coiled coil</keyword>
<dbReference type="RefSeq" id="WP_009242953.1">
    <property type="nucleotide sequence ID" value="NZ_AP028249.1"/>
</dbReference>
<dbReference type="Proteomes" id="UP000095787">
    <property type="component" value="Unassembled WGS sequence"/>
</dbReference>
<reference evidence="3 4" key="1">
    <citation type="submission" date="2015-09" db="EMBL/GenBank/DDBJ databases">
        <authorList>
            <consortium name="Pathogen Informatics"/>
        </authorList>
    </citation>
    <scope>NUCLEOTIDE SEQUENCE [LARGE SCALE GENOMIC DNA]</scope>
    <source>
        <strain evidence="3 4">2789STDY5834841</strain>
    </source>
</reference>
<dbReference type="GeneID" id="97327861"/>
<organism evidence="3 4">
    <name type="scientific">[Ruminococcus] torques</name>
    <dbReference type="NCBI Taxonomy" id="33039"/>
    <lineage>
        <taxon>Bacteria</taxon>
        <taxon>Bacillati</taxon>
        <taxon>Bacillota</taxon>
        <taxon>Clostridia</taxon>
        <taxon>Lachnospirales</taxon>
        <taxon>Lachnospiraceae</taxon>
        <taxon>Mediterraneibacter</taxon>
    </lineage>
</organism>
<evidence type="ECO:0000313" key="3">
    <source>
        <dbReference type="EMBL" id="CUN56208.1"/>
    </source>
</evidence>
<dbReference type="EMBL" id="CYZO01000002">
    <property type="protein sequence ID" value="CUN56208.1"/>
    <property type="molecule type" value="Genomic_DNA"/>
</dbReference>
<dbReference type="Pfam" id="PF19909">
    <property type="entry name" value="DUF6382"/>
    <property type="match status" value="1"/>
</dbReference>
<evidence type="ECO:0000313" key="4">
    <source>
        <dbReference type="Proteomes" id="UP000095787"/>
    </source>
</evidence>
<dbReference type="InterPro" id="IPR045962">
    <property type="entry name" value="DUF6382"/>
</dbReference>
<feature type="domain" description="DUF6382" evidence="2">
    <location>
        <begin position="15"/>
        <end position="179"/>
    </location>
</feature>